<dbReference type="Gene3D" id="3.50.4.10">
    <property type="entry name" value="Hepatocyte Growth Factor"/>
    <property type="match status" value="2"/>
</dbReference>
<gene>
    <name evidence="2" type="ORF">KFL_001830140</name>
</gene>
<name>A0A1Y1I6D8_KLENI</name>
<organism evidence="2 3">
    <name type="scientific">Klebsormidium nitens</name>
    <name type="common">Green alga</name>
    <name type="synonym">Ulothrix nitens</name>
    <dbReference type="NCBI Taxonomy" id="105231"/>
    <lineage>
        <taxon>Eukaryota</taxon>
        <taxon>Viridiplantae</taxon>
        <taxon>Streptophyta</taxon>
        <taxon>Klebsormidiophyceae</taxon>
        <taxon>Klebsormidiales</taxon>
        <taxon>Klebsormidiaceae</taxon>
        <taxon>Klebsormidium</taxon>
    </lineage>
</organism>
<evidence type="ECO:0000313" key="3">
    <source>
        <dbReference type="Proteomes" id="UP000054558"/>
    </source>
</evidence>
<protein>
    <recommendedName>
        <fullName evidence="4">Apple domain-containing protein</fullName>
    </recommendedName>
</protein>
<accession>A0A1Y1I6D8</accession>
<feature type="signal peptide" evidence="1">
    <location>
        <begin position="1"/>
        <end position="31"/>
    </location>
</feature>
<proteinExistence type="predicted"/>
<feature type="chain" id="PRO_5013095800" description="Apple domain-containing protein" evidence="1">
    <location>
        <begin position="32"/>
        <end position="354"/>
    </location>
</feature>
<reference evidence="2 3" key="1">
    <citation type="journal article" date="2014" name="Nat. Commun.">
        <title>Klebsormidium flaccidum genome reveals primary factors for plant terrestrial adaptation.</title>
        <authorList>
            <person name="Hori K."/>
            <person name="Maruyama F."/>
            <person name="Fujisawa T."/>
            <person name="Togashi T."/>
            <person name="Yamamoto N."/>
            <person name="Seo M."/>
            <person name="Sato S."/>
            <person name="Yamada T."/>
            <person name="Mori H."/>
            <person name="Tajima N."/>
            <person name="Moriyama T."/>
            <person name="Ikeuchi M."/>
            <person name="Watanabe M."/>
            <person name="Wada H."/>
            <person name="Kobayashi K."/>
            <person name="Saito M."/>
            <person name="Masuda T."/>
            <person name="Sasaki-Sekimoto Y."/>
            <person name="Mashiguchi K."/>
            <person name="Awai K."/>
            <person name="Shimojima M."/>
            <person name="Masuda S."/>
            <person name="Iwai M."/>
            <person name="Nobusawa T."/>
            <person name="Narise T."/>
            <person name="Kondo S."/>
            <person name="Saito H."/>
            <person name="Sato R."/>
            <person name="Murakawa M."/>
            <person name="Ihara Y."/>
            <person name="Oshima-Yamada Y."/>
            <person name="Ohtaka K."/>
            <person name="Satoh M."/>
            <person name="Sonobe K."/>
            <person name="Ishii M."/>
            <person name="Ohtani R."/>
            <person name="Kanamori-Sato M."/>
            <person name="Honoki R."/>
            <person name="Miyazaki D."/>
            <person name="Mochizuki H."/>
            <person name="Umetsu J."/>
            <person name="Higashi K."/>
            <person name="Shibata D."/>
            <person name="Kamiya Y."/>
            <person name="Sato N."/>
            <person name="Nakamura Y."/>
            <person name="Tabata S."/>
            <person name="Ida S."/>
            <person name="Kurokawa K."/>
            <person name="Ohta H."/>
        </authorList>
    </citation>
    <scope>NUCLEOTIDE SEQUENCE [LARGE SCALE GENOMIC DNA]</scope>
    <source>
        <strain evidence="2 3">NIES-2285</strain>
    </source>
</reference>
<sequence>MASITVRSVPSSAGVIFVFLLMGATFGLVSAQPPFTYLVQGGVDSFGNDFRPTAGPPANSVCGAIAYGEDATACEARCNATAACAGFIHWARNNCCFLKTQLVNPTVFLELVAHVKSPLGFTYSVMNATDYFGNDYFPFAGPVPFPAICSGGGYAENAAACEIRCNAASSCAGFVYYAAVNCCFLKTALSTATSNAVVESHVKTGYLGFFLELQTEYLGFTIVPPGVPTSNLCLYPLIAGISTGAQTQAIIESAAACVFRCNSTPGCIGISHYADRNCCFLKTTVSPLVPSTLVIRNANFYSKRAPAGAPAGVSESCPQGSGESACPIAECSLQAAAARVVEATSDHKASPLVD</sequence>
<evidence type="ECO:0000256" key="1">
    <source>
        <dbReference type="SAM" id="SignalP"/>
    </source>
</evidence>
<evidence type="ECO:0000313" key="2">
    <source>
        <dbReference type="EMBL" id="GAQ84286.1"/>
    </source>
</evidence>
<evidence type="ECO:0008006" key="4">
    <source>
        <dbReference type="Google" id="ProtNLM"/>
    </source>
</evidence>
<dbReference type="AlphaFoldDB" id="A0A1Y1I6D8"/>
<dbReference type="EMBL" id="DF237132">
    <property type="protein sequence ID" value="GAQ84286.1"/>
    <property type="molecule type" value="Genomic_DNA"/>
</dbReference>
<dbReference type="Proteomes" id="UP000054558">
    <property type="component" value="Unassembled WGS sequence"/>
</dbReference>
<keyword evidence="1" id="KW-0732">Signal</keyword>
<keyword evidence="3" id="KW-1185">Reference proteome</keyword>